<evidence type="ECO:0000256" key="2">
    <source>
        <dbReference type="ARBA" id="ARBA00009347"/>
    </source>
</evidence>
<evidence type="ECO:0000259" key="8">
    <source>
        <dbReference type="Pfam" id="PF00441"/>
    </source>
</evidence>
<dbReference type="SUPFAM" id="SSF56645">
    <property type="entry name" value="Acyl-CoA dehydrogenase NM domain-like"/>
    <property type="match status" value="1"/>
</dbReference>
<evidence type="ECO:0000256" key="5">
    <source>
        <dbReference type="ARBA" id="ARBA00023002"/>
    </source>
</evidence>
<dbReference type="GO" id="GO:0050660">
    <property type="term" value="F:flavin adenine dinucleotide binding"/>
    <property type="evidence" value="ECO:0007669"/>
    <property type="project" value="InterPro"/>
</dbReference>
<dbReference type="RefSeq" id="WP_003890055.1">
    <property type="nucleotide sequence ID" value="NZ_ANBO01000034.1"/>
</dbReference>
<feature type="region of interest" description="Disordered" evidence="7">
    <location>
        <begin position="118"/>
        <end position="140"/>
    </location>
</feature>
<name>A0A5N5UVV9_MYCPH</name>
<organism evidence="11 12">
    <name type="scientific">Mycolicibacterium phlei DSM 43239 = CCUG 21000</name>
    <dbReference type="NCBI Taxonomy" id="1226750"/>
    <lineage>
        <taxon>Bacteria</taxon>
        <taxon>Bacillati</taxon>
        <taxon>Actinomycetota</taxon>
        <taxon>Actinomycetes</taxon>
        <taxon>Mycobacteriales</taxon>
        <taxon>Mycobacteriaceae</taxon>
        <taxon>Mycolicibacterium</taxon>
    </lineage>
</organism>
<protein>
    <submittedName>
        <fullName evidence="11">Acyl-CoA dehydrogenase</fullName>
    </submittedName>
</protein>
<dbReference type="PANTHER" id="PTHR43884:SF25">
    <property type="entry name" value="ACYL-COA DEHYDROGENASE YDBM-RELATED"/>
    <property type="match status" value="1"/>
</dbReference>
<dbReference type="Gene3D" id="1.10.540.10">
    <property type="entry name" value="Acyl-CoA dehydrogenase/oxidase, N-terminal domain"/>
    <property type="match status" value="1"/>
</dbReference>
<keyword evidence="4 6" id="KW-0274">FAD</keyword>
<dbReference type="Proteomes" id="UP000325690">
    <property type="component" value="Unassembled WGS sequence"/>
</dbReference>
<dbReference type="EMBL" id="ANBP01000034">
    <property type="protein sequence ID" value="KAB7753558.1"/>
    <property type="molecule type" value="Genomic_DNA"/>
</dbReference>
<reference evidence="11 12" key="1">
    <citation type="submission" date="2012-10" db="EMBL/GenBank/DDBJ databases">
        <title>The draft sequence of the Mycobacterium pheli genome.</title>
        <authorList>
            <person name="Pettersson B.M.F."/>
            <person name="Das S."/>
            <person name="Dasgupta S."/>
            <person name="Bhattacharya A."/>
            <person name="Kirsebom L.A."/>
        </authorList>
    </citation>
    <scope>NUCLEOTIDE SEQUENCE [LARGE SCALE GENOMIC DNA]</scope>
    <source>
        <strain evidence="11 12">CCUG 21000</strain>
    </source>
</reference>
<evidence type="ECO:0000256" key="1">
    <source>
        <dbReference type="ARBA" id="ARBA00001974"/>
    </source>
</evidence>
<dbReference type="InterPro" id="IPR009075">
    <property type="entry name" value="AcylCo_DH/oxidase_C"/>
</dbReference>
<proteinExistence type="inferred from homology"/>
<gene>
    <name evidence="11" type="ORF">MPHL21000_20240</name>
</gene>
<dbReference type="Pfam" id="PF02770">
    <property type="entry name" value="Acyl-CoA_dh_M"/>
    <property type="match status" value="1"/>
</dbReference>
<comment type="similarity">
    <text evidence="2 6">Belongs to the acyl-CoA dehydrogenase family.</text>
</comment>
<dbReference type="InterPro" id="IPR037069">
    <property type="entry name" value="AcylCoA_DH/ox_N_sf"/>
</dbReference>
<evidence type="ECO:0000259" key="9">
    <source>
        <dbReference type="Pfam" id="PF02770"/>
    </source>
</evidence>
<dbReference type="Pfam" id="PF02771">
    <property type="entry name" value="Acyl-CoA_dh_N"/>
    <property type="match status" value="1"/>
</dbReference>
<dbReference type="SUPFAM" id="SSF47203">
    <property type="entry name" value="Acyl-CoA dehydrogenase C-terminal domain-like"/>
    <property type="match status" value="1"/>
</dbReference>
<dbReference type="Gene3D" id="2.40.110.10">
    <property type="entry name" value="Butyryl-CoA Dehydrogenase, subunit A, domain 2"/>
    <property type="match status" value="1"/>
</dbReference>
<accession>A0A5N5UVV9</accession>
<feature type="domain" description="Acyl-CoA dehydrogenase/oxidase N-terminal" evidence="10">
    <location>
        <begin position="8"/>
        <end position="77"/>
    </location>
</feature>
<evidence type="ECO:0000313" key="11">
    <source>
        <dbReference type="EMBL" id="KAB7753558.1"/>
    </source>
</evidence>
<dbReference type="InterPro" id="IPR013786">
    <property type="entry name" value="AcylCoA_DH/ox_N"/>
</dbReference>
<feature type="domain" description="Acyl-CoA oxidase/dehydrogenase middle" evidence="9">
    <location>
        <begin position="122"/>
        <end position="204"/>
    </location>
</feature>
<feature type="domain" description="Acyl-CoA dehydrogenase/oxidase C-terminal" evidence="8">
    <location>
        <begin position="233"/>
        <end position="348"/>
    </location>
</feature>
<dbReference type="Gene3D" id="1.20.140.10">
    <property type="entry name" value="Butyryl-CoA Dehydrogenase, subunit A, domain 3"/>
    <property type="match status" value="1"/>
</dbReference>
<evidence type="ECO:0000256" key="7">
    <source>
        <dbReference type="SAM" id="MobiDB-lite"/>
    </source>
</evidence>
<dbReference type="AlphaFoldDB" id="A0A5N5UVV9"/>
<dbReference type="InterPro" id="IPR036250">
    <property type="entry name" value="AcylCo_DH-like_C"/>
</dbReference>
<dbReference type="GO" id="GO:0003995">
    <property type="term" value="F:acyl-CoA dehydrogenase activity"/>
    <property type="evidence" value="ECO:0007669"/>
    <property type="project" value="TreeGrafter"/>
</dbReference>
<dbReference type="InterPro" id="IPR009100">
    <property type="entry name" value="AcylCoA_DH/oxidase_NM_dom_sf"/>
</dbReference>
<dbReference type="InterPro" id="IPR006091">
    <property type="entry name" value="Acyl-CoA_Oxase/DH_mid-dom"/>
</dbReference>
<dbReference type="GeneID" id="74301304"/>
<dbReference type="InterPro" id="IPR046373">
    <property type="entry name" value="Acyl-CoA_Oxase/DH_mid-dom_sf"/>
</dbReference>
<dbReference type="PIRSF" id="PIRSF016578">
    <property type="entry name" value="HsaA"/>
    <property type="match status" value="1"/>
</dbReference>
<evidence type="ECO:0000256" key="6">
    <source>
        <dbReference type="RuleBase" id="RU362125"/>
    </source>
</evidence>
<dbReference type="Pfam" id="PF00441">
    <property type="entry name" value="Acyl-CoA_dh_1"/>
    <property type="match status" value="1"/>
</dbReference>
<keyword evidence="3 6" id="KW-0285">Flavoprotein</keyword>
<keyword evidence="12" id="KW-1185">Reference proteome</keyword>
<sequence length="375" mass="39365">MSGVEQVREAIAARAAADWDGGFIPENFIDLRASGLPELTVPTELGGPGGDIVAASAAVREIAAGDASTALVLAMHYIHTARLFAKPDRPAAVEKLAARILADRELVALSASEQISGAPSRGAPIRTTATRRPDGGWRIDGSKTYATGARAAGTIVIAATLGDGDGRRAHFLVPQPTDGLTVVETWDAAGLRGSDSQDLRLDGVRVDGDALVEVYEPGGRDTDATQPIWWPLMLASVHLGVAEAARAEALRFADGPRTDGAPGKLSDTARIRDRAARAEFEIITARAILDDALRAAAAGQLTSARAATVKVLVHRHASAVVDHCGQLIGAASMRLTSPLQRYYRDLRVALHNPPAEDTVLAMLATEVLGPIEGDR</sequence>
<evidence type="ECO:0000313" key="12">
    <source>
        <dbReference type="Proteomes" id="UP000325690"/>
    </source>
</evidence>
<evidence type="ECO:0000256" key="3">
    <source>
        <dbReference type="ARBA" id="ARBA00022630"/>
    </source>
</evidence>
<comment type="caution">
    <text evidence="11">The sequence shown here is derived from an EMBL/GenBank/DDBJ whole genome shotgun (WGS) entry which is preliminary data.</text>
</comment>
<dbReference type="PANTHER" id="PTHR43884">
    <property type="entry name" value="ACYL-COA DEHYDROGENASE"/>
    <property type="match status" value="1"/>
</dbReference>
<keyword evidence="5 6" id="KW-0560">Oxidoreductase</keyword>
<evidence type="ECO:0000259" key="10">
    <source>
        <dbReference type="Pfam" id="PF02771"/>
    </source>
</evidence>
<comment type="cofactor">
    <cofactor evidence="1 6">
        <name>FAD</name>
        <dbReference type="ChEBI" id="CHEBI:57692"/>
    </cofactor>
</comment>
<feature type="compositionally biased region" description="Basic and acidic residues" evidence="7">
    <location>
        <begin position="131"/>
        <end position="140"/>
    </location>
</feature>
<evidence type="ECO:0000256" key="4">
    <source>
        <dbReference type="ARBA" id="ARBA00022827"/>
    </source>
</evidence>